<dbReference type="PANTHER" id="PTHR35174">
    <property type="entry name" value="BLL7171 PROTEIN-RELATED"/>
    <property type="match status" value="1"/>
</dbReference>
<dbReference type="InterPro" id="IPR011008">
    <property type="entry name" value="Dimeric_a/b-barrel"/>
</dbReference>
<organism evidence="3 4">
    <name type="scientific">Nocardioides agariphilus</name>
    <dbReference type="NCBI Taxonomy" id="433664"/>
    <lineage>
        <taxon>Bacteria</taxon>
        <taxon>Bacillati</taxon>
        <taxon>Actinomycetota</taxon>
        <taxon>Actinomycetes</taxon>
        <taxon>Propionibacteriales</taxon>
        <taxon>Nocardioidaceae</taxon>
        <taxon>Nocardioides</taxon>
    </lineage>
</organism>
<dbReference type="AlphaFoldDB" id="A0A930VRU0"/>
<evidence type="ECO:0000313" key="4">
    <source>
        <dbReference type="Proteomes" id="UP000660668"/>
    </source>
</evidence>
<evidence type="ECO:0000256" key="1">
    <source>
        <dbReference type="ARBA" id="ARBA00007689"/>
    </source>
</evidence>
<dbReference type="Pfam" id="PF03795">
    <property type="entry name" value="YCII"/>
    <property type="match status" value="1"/>
</dbReference>
<dbReference type="PANTHER" id="PTHR35174:SF3">
    <property type="entry name" value="BLL7171 PROTEIN"/>
    <property type="match status" value="1"/>
</dbReference>
<gene>
    <name evidence="3" type="ORF">ISU10_18100</name>
</gene>
<keyword evidence="4" id="KW-1185">Reference proteome</keyword>
<reference evidence="3" key="1">
    <citation type="submission" date="2020-11" db="EMBL/GenBank/DDBJ databases">
        <title>Nocardioides cynanchi sp. nov., isolated from soil of rhizosphere of Cynanchum wilfordii.</title>
        <authorList>
            <person name="Lee J.-S."/>
            <person name="Suh M.K."/>
            <person name="Kim J.-S."/>
        </authorList>
    </citation>
    <scope>NUCLEOTIDE SEQUENCE</scope>
    <source>
        <strain evidence="3">KCTC 19276</strain>
    </source>
</reference>
<name>A0A930VRU0_9ACTN</name>
<protein>
    <recommendedName>
        <fullName evidence="2">YCII-related domain-containing protein</fullName>
    </recommendedName>
</protein>
<comment type="caution">
    <text evidence="3">The sequence shown here is derived from an EMBL/GenBank/DDBJ whole genome shotgun (WGS) entry which is preliminary data.</text>
</comment>
<dbReference type="RefSeq" id="WP_194697833.1">
    <property type="nucleotide sequence ID" value="NZ_JADKPO010000030.1"/>
</dbReference>
<sequence length="117" mass="12792">MSHLVLLAEADPDSWGRMTDDDRAAVMAGHDAFCEAVAARGKILGGQAVARQETARTLRTIGGLRQVVEGPYAETVEQLGGYYHVDAGTIEEVMELCRLLPDHYVIEVRPVVDIEDL</sequence>
<comment type="similarity">
    <text evidence="1">Belongs to the YciI family.</text>
</comment>
<dbReference type="SUPFAM" id="SSF54909">
    <property type="entry name" value="Dimeric alpha+beta barrel"/>
    <property type="match status" value="1"/>
</dbReference>
<evidence type="ECO:0000259" key="2">
    <source>
        <dbReference type="Pfam" id="PF03795"/>
    </source>
</evidence>
<accession>A0A930VRU0</accession>
<dbReference type="EMBL" id="JADKPO010000030">
    <property type="protein sequence ID" value="MBF4769685.1"/>
    <property type="molecule type" value="Genomic_DNA"/>
</dbReference>
<dbReference type="Gene3D" id="3.30.70.1060">
    <property type="entry name" value="Dimeric alpha+beta barrel"/>
    <property type="match status" value="1"/>
</dbReference>
<dbReference type="InterPro" id="IPR005545">
    <property type="entry name" value="YCII"/>
</dbReference>
<evidence type="ECO:0000313" key="3">
    <source>
        <dbReference type="EMBL" id="MBF4769685.1"/>
    </source>
</evidence>
<feature type="domain" description="YCII-related" evidence="2">
    <location>
        <begin position="5"/>
        <end position="113"/>
    </location>
</feature>
<proteinExistence type="inferred from homology"/>
<dbReference type="Proteomes" id="UP000660668">
    <property type="component" value="Unassembled WGS sequence"/>
</dbReference>